<sequence length="1119" mass="119066">MKQYKSRFAQWSSRSGRIFLVFLLAITLVPFMGAGKTARAAAATPTWTSVGAVEVPPYVQALVDVDGTLYAGTNDGSDGISNDVWMYSNGTWTQMSGSPSQVTSLVGVNGSLYAGTSGGVYMHSDDEWTRMSDSPVVVTSLVADNGTLYAGTISSDNGPNEVWMYDSNAQNPTWTPMTGSPYVVNTLLYDNGTLYAGGGTGIYKYNSGDGWTRMSQSPSEVRSLVAVDGTLYVGTDNGSSAGDVWTYNNTDEAWQRVSGSPYYVTSLVNVNGTLYVGTGDKVSTYSNGTWTQISGSPYGVSSMIYIDGTLYVGRNDDRNTVWTYYDGTWTLIGGSPPAVNSMIDVSSTLYAGTDYGVWIYSSGAWTRKSGGPDYVHALVYVGSTLYAAADNKEWSYSNGTWTQMSDSPSNVYSMIDVNGTLYAGDFWGSVWTYNSNDEVLTWTQMVDSPSFVTSLVDVDGTLYAGTSRGVWTYNRNDEVPTWTQMDNSPSHVWALLYVNDTLFAGQWSDSTNEVWKYSGGTWTQMGNSPSNVSSLVDVNGTLYAGTDNDSDDVWTYNLDDANATWGSMSGSPSKVYSLLYANSALYAGGSHGVKQLLFSPGTPANLLADRTTSSSTTLSWDAMPGAAGYHVYKNGDQTPIARVTGAAYTVGDLTPNTSYTFTVSAFNAAGESAQSGAIQITTLSSAKAITAFNFAGLNPAVNGTVNETGKTIALTVPFGTNVTALVPTFTTTGASVKVGNDMQLSGATAQNFTNPVTYTVVAADGSTQDYVVTVNVASSTTSEGGGGGGSTISTSDTQVTSSDGKLTLPANRAGEVNLDDAITVSIPSGATQKELKITIEKLVNTQNLQMNKGVLVSQVYEILKNFQENFDKPVTLTFKFDPANLKAGQKPVVYYYDEAKKEWVKVGGTVNGNHITAQVNHFTKFAVFAEEESPTNAEPVVQFSDILGHWAEAAIKKAVSLGIAKGYPDGTFNPNRTVTRAEFAVMLMNALKPQVDGAALTFTDKGKIGKWAQKSVAQAVQAGIIAGYKDGTFRPDAEITRSEMAVMIAKALGQSVEATTATGFADDKDIPDWANGAVGAMKKLSIIEGKGANAFAPGDKTTRAESVTVLLKMLAQKGK</sequence>
<dbReference type="EMBL" id="JASKHM010000015">
    <property type="protein sequence ID" value="MEQ4485470.1"/>
    <property type="molecule type" value="Genomic_DNA"/>
</dbReference>
<evidence type="ECO:0000313" key="5">
    <source>
        <dbReference type="Proteomes" id="UP001493487"/>
    </source>
</evidence>
<evidence type="ECO:0000259" key="2">
    <source>
        <dbReference type="PROSITE" id="PS50853"/>
    </source>
</evidence>
<dbReference type="CDD" id="cd00063">
    <property type="entry name" value="FN3"/>
    <property type="match status" value="1"/>
</dbReference>
<dbReference type="Pfam" id="PF00395">
    <property type="entry name" value="SLH"/>
    <property type="match status" value="3"/>
</dbReference>
<proteinExistence type="predicted"/>
<dbReference type="InterPro" id="IPR001119">
    <property type="entry name" value="SLH_dom"/>
</dbReference>
<dbReference type="InterPro" id="IPR013783">
    <property type="entry name" value="Ig-like_fold"/>
</dbReference>
<dbReference type="InterPro" id="IPR011043">
    <property type="entry name" value="Gal_Oxase/kelch_b-propeller"/>
</dbReference>
<feature type="domain" description="SLH" evidence="3">
    <location>
        <begin position="1064"/>
        <end position="1119"/>
    </location>
</feature>
<dbReference type="Proteomes" id="UP001493487">
    <property type="component" value="Unassembled WGS sequence"/>
</dbReference>
<evidence type="ECO:0000256" key="1">
    <source>
        <dbReference type="SAM" id="MobiDB-lite"/>
    </source>
</evidence>
<dbReference type="InterPro" id="IPR018391">
    <property type="entry name" value="PQQ_b-propeller_rpt"/>
</dbReference>
<dbReference type="SUPFAM" id="SSF50965">
    <property type="entry name" value="Galactose oxidase, central domain"/>
    <property type="match status" value="2"/>
</dbReference>
<dbReference type="Gene3D" id="2.60.40.2340">
    <property type="match status" value="1"/>
</dbReference>
<dbReference type="InterPro" id="IPR003961">
    <property type="entry name" value="FN3_dom"/>
</dbReference>
<dbReference type="Gene3D" id="2.130.10.10">
    <property type="entry name" value="YVTN repeat-like/Quinoprotein amine dehydrogenase"/>
    <property type="match status" value="1"/>
</dbReference>
<dbReference type="SUPFAM" id="SSF49265">
    <property type="entry name" value="Fibronectin type III"/>
    <property type="match status" value="1"/>
</dbReference>
<dbReference type="InterPro" id="IPR051465">
    <property type="entry name" value="Cell_Envelope_Struct_Comp"/>
</dbReference>
<dbReference type="SUPFAM" id="SSF117281">
    <property type="entry name" value="Kelch motif"/>
    <property type="match status" value="1"/>
</dbReference>
<gene>
    <name evidence="4" type="ORF">QJS35_24085</name>
</gene>
<dbReference type="Gene3D" id="2.60.40.10">
    <property type="entry name" value="Immunoglobulins"/>
    <property type="match status" value="1"/>
</dbReference>
<feature type="domain" description="SLH" evidence="3">
    <location>
        <begin position="1002"/>
        <end position="1062"/>
    </location>
</feature>
<dbReference type="PANTHER" id="PTHR43308:SF5">
    <property type="entry name" value="S-LAYER PROTEIN _ PEPTIDOGLYCAN ENDO-BETA-N-ACETYLGLUCOSAMINIDASE"/>
    <property type="match status" value="1"/>
</dbReference>
<dbReference type="PROSITE" id="PS50853">
    <property type="entry name" value="FN3"/>
    <property type="match status" value="1"/>
</dbReference>
<organism evidence="4 5">
    <name type="scientific">Cohnella silvisoli</name>
    <dbReference type="NCBI Taxonomy" id="2873699"/>
    <lineage>
        <taxon>Bacteria</taxon>
        <taxon>Bacillati</taxon>
        <taxon>Bacillota</taxon>
        <taxon>Bacilli</taxon>
        <taxon>Bacillales</taxon>
        <taxon>Paenibacillaceae</taxon>
        <taxon>Cohnella</taxon>
    </lineage>
</organism>
<evidence type="ECO:0000313" key="4">
    <source>
        <dbReference type="EMBL" id="MEQ4485470.1"/>
    </source>
</evidence>
<feature type="region of interest" description="Disordered" evidence="1">
    <location>
        <begin position="779"/>
        <end position="808"/>
    </location>
</feature>
<dbReference type="SMART" id="SM00060">
    <property type="entry name" value="FN3"/>
    <property type="match status" value="1"/>
</dbReference>
<feature type="domain" description="Fibronectin type-III" evidence="2">
    <location>
        <begin position="602"/>
        <end position="685"/>
    </location>
</feature>
<dbReference type="SMART" id="SM00564">
    <property type="entry name" value="PQQ"/>
    <property type="match status" value="6"/>
</dbReference>
<dbReference type="Gene3D" id="2.60.220.30">
    <property type="match status" value="1"/>
</dbReference>
<dbReference type="InterPro" id="IPR015943">
    <property type="entry name" value="WD40/YVTN_repeat-like_dom_sf"/>
</dbReference>
<evidence type="ECO:0000259" key="3">
    <source>
        <dbReference type="PROSITE" id="PS51272"/>
    </source>
</evidence>
<reference evidence="4 5" key="1">
    <citation type="journal article" date="2023" name="Genome Announc.">
        <title>Pan-Genome Analyses of the Genus Cohnella and Proposal of the Novel Species Cohnella silvisoli sp. nov., Isolated from Forest Soil.</title>
        <authorList>
            <person name="Wang C."/>
            <person name="Mao L."/>
            <person name="Bao G."/>
            <person name="Zhu H."/>
        </authorList>
    </citation>
    <scope>NUCLEOTIDE SEQUENCE [LARGE SCALE GENOMIC DNA]</scope>
    <source>
        <strain evidence="4 5">NL03-T5-1</strain>
    </source>
</reference>
<dbReference type="PROSITE" id="PS51272">
    <property type="entry name" value="SLH"/>
    <property type="match status" value="3"/>
</dbReference>
<dbReference type="InterPro" id="IPR015915">
    <property type="entry name" value="Kelch-typ_b-propeller"/>
</dbReference>
<keyword evidence="5" id="KW-1185">Reference proteome</keyword>
<comment type="caution">
    <text evidence="4">The sequence shown here is derived from an EMBL/GenBank/DDBJ whole genome shotgun (WGS) entry which is preliminary data.</text>
</comment>
<protein>
    <submittedName>
        <fullName evidence="4">S-layer homology domain-containing protein</fullName>
    </submittedName>
</protein>
<dbReference type="Pfam" id="PF00041">
    <property type="entry name" value="fn3"/>
    <property type="match status" value="1"/>
</dbReference>
<accession>A0ABV1KZJ4</accession>
<feature type="domain" description="SLH" evidence="3">
    <location>
        <begin position="938"/>
        <end position="1001"/>
    </location>
</feature>
<dbReference type="InterPro" id="IPR036116">
    <property type="entry name" value="FN3_sf"/>
</dbReference>
<name>A0ABV1KZJ4_9BACL</name>
<dbReference type="RefSeq" id="WP_232187809.1">
    <property type="nucleotide sequence ID" value="NZ_JAIOAP010000014.1"/>
</dbReference>
<dbReference type="PANTHER" id="PTHR43308">
    <property type="entry name" value="OUTER MEMBRANE PROTEIN ALPHA-RELATED"/>
    <property type="match status" value="1"/>
</dbReference>